<dbReference type="SUPFAM" id="SSF55874">
    <property type="entry name" value="ATPase domain of HSP90 chaperone/DNA topoisomerase II/histidine kinase"/>
    <property type="match status" value="1"/>
</dbReference>
<dbReference type="SMART" id="SM00304">
    <property type="entry name" value="HAMP"/>
    <property type="match status" value="1"/>
</dbReference>
<accession>A0A255Z3Q9</accession>
<dbReference type="InterPro" id="IPR036097">
    <property type="entry name" value="HisK_dim/P_sf"/>
</dbReference>
<dbReference type="InterPro" id="IPR003594">
    <property type="entry name" value="HATPase_dom"/>
</dbReference>
<dbReference type="Pfam" id="PF02518">
    <property type="entry name" value="HATPase_c"/>
    <property type="match status" value="1"/>
</dbReference>
<dbReference type="Proteomes" id="UP000216991">
    <property type="component" value="Unassembled WGS sequence"/>
</dbReference>
<keyword evidence="6 11" id="KW-0812">Transmembrane</keyword>
<evidence type="ECO:0000259" key="13">
    <source>
        <dbReference type="PROSITE" id="PS50885"/>
    </source>
</evidence>
<evidence type="ECO:0000313" key="15">
    <source>
        <dbReference type="Proteomes" id="UP000216991"/>
    </source>
</evidence>
<evidence type="ECO:0000256" key="9">
    <source>
        <dbReference type="ARBA" id="ARBA00023012"/>
    </source>
</evidence>
<dbReference type="InterPro" id="IPR003660">
    <property type="entry name" value="HAMP_dom"/>
</dbReference>
<sequence length="477" mass="50901">MPRPGLSPWKPSGFSLLIATIWRGTTTARIGRLLFVVLLAATWAPLILLERATFSQLDSEASDRINAIATTAERAWRKDGIEAAVTLLDGELGVPGPLIIHLAAPDGSLLLGNLARWPDGVPANRRLYRVPAMHADHGDIEPYLVTARAMPDGYRLLVGRSLEAEVQLQRTLVTTLVLVLPFALLVALLTSRMITRIIADRARGLSDVVQEVTAGKLHARVDVPPGPPADAFDGMGQAFNVMLARIETLIDELRTVTDGLAHDLRSPLTRLKARIEHMAVGTSINADDLDAVSAEAQALLAMLDNSLEISRAEAGIGRDSFESLDLAAMLAELADMYEPLAEDAGVELVVAAESPVQLPVHRQLLGRALANLIDNALRYGADGKRIELGVAAKAGGALIWVADHGPGIPASRRREALRRYGRLDTARRAQRPGLQGAGLGLSLAGAVARLHGGTLALDDNRPGLKVILDLPATPAAE</sequence>
<feature type="transmembrane region" description="Helical" evidence="11">
    <location>
        <begin position="172"/>
        <end position="191"/>
    </location>
</feature>
<organism evidence="14 15">
    <name type="scientific">Sandarakinorhabdus cyanobacteriorum</name>
    <dbReference type="NCBI Taxonomy" id="1981098"/>
    <lineage>
        <taxon>Bacteria</taxon>
        <taxon>Pseudomonadati</taxon>
        <taxon>Pseudomonadota</taxon>
        <taxon>Alphaproteobacteria</taxon>
        <taxon>Sphingomonadales</taxon>
        <taxon>Sphingosinicellaceae</taxon>
        <taxon>Sandarakinorhabdus</taxon>
    </lineage>
</organism>
<evidence type="ECO:0000256" key="5">
    <source>
        <dbReference type="ARBA" id="ARBA00022679"/>
    </source>
</evidence>
<dbReference type="PROSITE" id="PS50109">
    <property type="entry name" value="HIS_KIN"/>
    <property type="match status" value="1"/>
</dbReference>
<evidence type="ECO:0000256" key="11">
    <source>
        <dbReference type="SAM" id="Phobius"/>
    </source>
</evidence>
<dbReference type="Gene3D" id="6.10.340.10">
    <property type="match status" value="1"/>
</dbReference>
<keyword evidence="5" id="KW-0808">Transferase</keyword>
<gene>
    <name evidence="14" type="ORF">CHU93_01225</name>
</gene>
<dbReference type="PRINTS" id="PR00344">
    <property type="entry name" value="BCTRLSENSOR"/>
</dbReference>
<dbReference type="InterPro" id="IPR050428">
    <property type="entry name" value="TCS_sensor_his_kinase"/>
</dbReference>
<feature type="domain" description="Histidine kinase" evidence="12">
    <location>
        <begin position="259"/>
        <end position="474"/>
    </location>
</feature>
<evidence type="ECO:0000256" key="1">
    <source>
        <dbReference type="ARBA" id="ARBA00000085"/>
    </source>
</evidence>
<dbReference type="InterPro" id="IPR036890">
    <property type="entry name" value="HATPase_C_sf"/>
</dbReference>
<feature type="transmembrane region" description="Helical" evidence="11">
    <location>
        <begin position="30"/>
        <end position="49"/>
    </location>
</feature>
<keyword evidence="10 11" id="KW-0472">Membrane</keyword>
<dbReference type="GO" id="GO:0005886">
    <property type="term" value="C:plasma membrane"/>
    <property type="evidence" value="ECO:0007669"/>
    <property type="project" value="TreeGrafter"/>
</dbReference>
<evidence type="ECO:0000256" key="10">
    <source>
        <dbReference type="ARBA" id="ARBA00023136"/>
    </source>
</evidence>
<name>A0A255Z3Q9_9SPHN</name>
<dbReference type="PROSITE" id="PS50885">
    <property type="entry name" value="HAMP"/>
    <property type="match status" value="1"/>
</dbReference>
<comment type="caution">
    <text evidence="14">The sequence shown here is derived from an EMBL/GenBank/DDBJ whole genome shotgun (WGS) entry which is preliminary data.</text>
</comment>
<keyword evidence="15" id="KW-1185">Reference proteome</keyword>
<keyword evidence="7" id="KW-0418">Kinase</keyword>
<dbReference type="GO" id="GO:0000155">
    <property type="term" value="F:phosphorelay sensor kinase activity"/>
    <property type="evidence" value="ECO:0007669"/>
    <property type="project" value="InterPro"/>
</dbReference>
<dbReference type="OrthoDB" id="9815202at2"/>
<proteinExistence type="predicted"/>
<evidence type="ECO:0000256" key="2">
    <source>
        <dbReference type="ARBA" id="ARBA00004370"/>
    </source>
</evidence>
<dbReference type="CDD" id="cd00075">
    <property type="entry name" value="HATPase"/>
    <property type="match status" value="1"/>
</dbReference>
<dbReference type="AlphaFoldDB" id="A0A255Z3Q9"/>
<feature type="domain" description="HAMP" evidence="13">
    <location>
        <begin position="196"/>
        <end position="251"/>
    </location>
</feature>
<dbReference type="InterPro" id="IPR003661">
    <property type="entry name" value="HisK_dim/P_dom"/>
</dbReference>
<dbReference type="SMART" id="SM00387">
    <property type="entry name" value="HATPase_c"/>
    <property type="match status" value="1"/>
</dbReference>
<keyword evidence="4" id="KW-0597">Phosphoprotein</keyword>
<dbReference type="EMBL" id="NOXT01000049">
    <property type="protein sequence ID" value="OYQ36108.1"/>
    <property type="molecule type" value="Genomic_DNA"/>
</dbReference>
<dbReference type="Pfam" id="PF00512">
    <property type="entry name" value="HisKA"/>
    <property type="match status" value="1"/>
</dbReference>
<dbReference type="InterPro" id="IPR005467">
    <property type="entry name" value="His_kinase_dom"/>
</dbReference>
<protein>
    <recommendedName>
        <fullName evidence="3">histidine kinase</fullName>
        <ecNumber evidence="3">2.7.13.3</ecNumber>
    </recommendedName>
</protein>
<dbReference type="Pfam" id="PF00672">
    <property type="entry name" value="HAMP"/>
    <property type="match status" value="1"/>
</dbReference>
<dbReference type="PANTHER" id="PTHR45436:SF8">
    <property type="entry name" value="HISTIDINE KINASE"/>
    <property type="match status" value="1"/>
</dbReference>
<dbReference type="EC" id="2.7.13.3" evidence="3"/>
<reference evidence="14 15" key="1">
    <citation type="submission" date="2017-07" db="EMBL/GenBank/DDBJ databases">
        <title>Sandarakinorhabdus cyanobacteriorum sp. nov., a novel bacterium isolated from cyanobacterial aggregates in a eutrophic lake.</title>
        <authorList>
            <person name="Cai H."/>
        </authorList>
    </citation>
    <scope>NUCLEOTIDE SEQUENCE [LARGE SCALE GENOMIC DNA]</scope>
    <source>
        <strain evidence="14 15">TH057</strain>
    </source>
</reference>
<evidence type="ECO:0000259" key="12">
    <source>
        <dbReference type="PROSITE" id="PS50109"/>
    </source>
</evidence>
<keyword evidence="8 11" id="KW-1133">Transmembrane helix</keyword>
<comment type="subcellular location">
    <subcellularLocation>
        <location evidence="2">Membrane</location>
    </subcellularLocation>
</comment>
<dbReference type="PANTHER" id="PTHR45436">
    <property type="entry name" value="SENSOR HISTIDINE KINASE YKOH"/>
    <property type="match status" value="1"/>
</dbReference>
<dbReference type="SUPFAM" id="SSF47384">
    <property type="entry name" value="Homodimeric domain of signal transducing histidine kinase"/>
    <property type="match status" value="1"/>
</dbReference>
<dbReference type="InterPro" id="IPR004358">
    <property type="entry name" value="Sig_transdc_His_kin-like_C"/>
</dbReference>
<dbReference type="Gene3D" id="3.30.565.10">
    <property type="entry name" value="Histidine kinase-like ATPase, C-terminal domain"/>
    <property type="match status" value="1"/>
</dbReference>
<dbReference type="CDD" id="cd00082">
    <property type="entry name" value="HisKA"/>
    <property type="match status" value="1"/>
</dbReference>
<keyword evidence="9" id="KW-0902">Two-component regulatory system</keyword>
<dbReference type="RefSeq" id="WP_094472397.1">
    <property type="nucleotide sequence ID" value="NZ_NOXT01000049.1"/>
</dbReference>
<evidence type="ECO:0000256" key="4">
    <source>
        <dbReference type="ARBA" id="ARBA00022553"/>
    </source>
</evidence>
<evidence type="ECO:0000256" key="6">
    <source>
        <dbReference type="ARBA" id="ARBA00022692"/>
    </source>
</evidence>
<evidence type="ECO:0000256" key="8">
    <source>
        <dbReference type="ARBA" id="ARBA00022989"/>
    </source>
</evidence>
<dbReference type="Gene3D" id="1.10.287.130">
    <property type="match status" value="1"/>
</dbReference>
<evidence type="ECO:0000256" key="7">
    <source>
        <dbReference type="ARBA" id="ARBA00022777"/>
    </source>
</evidence>
<comment type="catalytic activity">
    <reaction evidence="1">
        <text>ATP + protein L-histidine = ADP + protein N-phospho-L-histidine.</text>
        <dbReference type="EC" id="2.7.13.3"/>
    </reaction>
</comment>
<evidence type="ECO:0000256" key="3">
    <source>
        <dbReference type="ARBA" id="ARBA00012438"/>
    </source>
</evidence>
<dbReference type="SMART" id="SM00388">
    <property type="entry name" value="HisKA"/>
    <property type="match status" value="1"/>
</dbReference>
<evidence type="ECO:0000313" key="14">
    <source>
        <dbReference type="EMBL" id="OYQ36108.1"/>
    </source>
</evidence>